<evidence type="ECO:0000256" key="1">
    <source>
        <dbReference type="SAM" id="SignalP"/>
    </source>
</evidence>
<dbReference type="InterPro" id="IPR003961">
    <property type="entry name" value="FN3_dom"/>
</dbReference>
<evidence type="ECO:0000313" key="4">
    <source>
        <dbReference type="Proteomes" id="UP000201169"/>
    </source>
</evidence>
<name>A0A222MW53_9BACT</name>
<keyword evidence="1" id="KW-0732">Signal</keyword>
<dbReference type="SMART" id="SM00060">
    <property type="entry name" value="FN3"/>
    <property type="match status" value="3"/>
</dbReference>
<dbReference type="PANTHER" id="PTHR46957">
    <property type="entry name" value="CYTOKINE RECEPTOR"/>
    <property type="match status" value="1"/>
</dbReference>
<feature type="chain" id="PRO_5012149212" evidence="1">
    <location>
        <begin position="22"/>
        <end position="403"/>
    </location>
</feature>
<feature type="domain" description="Fibronectin type-III" evidence="2">
    <location>
        <begin position="35"/>
        <end position="129"/>
    </location>
</feature>
<dbReference type="Gene3D" id="2.60.40.10">
    <property type="entry name" value="Immunoglobulins"/>
    <property type="match status" value="4"/>
</dbReference>
<dbReference type="GO" id="GO:0016020">
    <property type="term" value="C:membrane"/>
    <property type="evidence" value="ECO:0007669"/>
    <property type="project" value="UniProtKB-SubCell"/>
</dbReference>
<reference evidence="3 4" key="1">
    <citation type="submission" date="2017-07" db="EMBL/GenBank/DDBJ databases">
        <title>Analysis of two Campylobacter avium genomes and identification of a novel hippuricase gene.</title>
        <authorList>
            <person name="Miller W.G."/>
            <person name="Chapman M.H."/>
            <person name="Yee E."/>
            <person name="Revez J."/>
            <person name="Bono J.L."/>
            <person name="Rossi M."/>
        </authorList>
    </citation>
    <scope>NUCLEOTIDE SEQUENCE [LARGE SCALE GENOMIC DNA]</scope>
    <source>
        <strain evidence="3 4">LMG 24591</strain>
    </source>
</reference>
<dbReference type="CDD" id="cd00063">
    <property type="entry name" value="FN3"/>
    <property type="match status" value="3"/>
</dbReference>
<dbReference type="EMBL" id="CP022347">
    <property type="protein sequence ID" value="ASQ30135.1"/>
    <property type="molecule type" value="Genomic_DNA"/>
</dbReference>
<feature type="signal peptide" evidence="1">
    <location>
        <begin position="1"/>
        <end position="21"/>
    </location>
</feature>
<dbReference type="PROSITE" id="PS50853">
    <property type="entry name" value="FN3"/>
    <property type="match status" value="3"/>
</dbReference>
<dbReference type="PANTHER" id="PTHR46957:SF3">
    <property type="entry name" value="CYTOKINE RECEPTOR"/>
    <property type="match status" value="1"/>
</dbReference>
<dbReference type="AlphaFoldDB" id="A0A222MW53"/>
<dbReference type="InterPro" id="IPR013783">
    <property type="entry name" value="Ig-like_fold"/>
</dbReference>
<dbReference type="OrthoDB" id="9810925at2"/>
<dbReference type="InterPro" id="IPR050713">
    <property type="entry name" value="RTP_Phos/Ushers"/>
</dbReference>
<proteinExistence type="predicted"/>
<evidence type="ECO:0000313" key="3">
    <source>
        <dbReference type="EMBL" id="ASQ30135.1"/>
    </source>
</evidence>
<dbReference type="Proteomes" id="UP000201169">
    <property type="component" value="Chromosome"/>
</dbReference>
<evidence type="ECO:0000259" key="2">
    <source>
        <dbReference type="PROSITE" id="PS50853"/>
    </source>
</evidence>
<gene>
    <name evidence="3" type="ORF">CAV_0469</name>
</gene>
<dbReference type="SUPFAM" id="SSF49265">
    <property type="entry name" value="Fibronectin type III"/>
    <property type="match status" value="2"/>
</dbReference>
<keyword evidence="4" id="KW-1185">Reference proteome</keyword>
<feature type="domain" description="Fibronectin type-III" evidence="2">
    <location>
        <begin position="130"/>
        <end position="224"/>
    </location>
</feature>
<feature type="domain" description="Fibronectin type-III" evidence="2">
    <location>
        <begin position="317"/>
        <end position="403"/>
    </location>
</feature>
<dbReference type="RefSeq" id="WP_094324915.1">
    <property type="nucleotide sequence ID" value="NZ_CP022347.1"/>
</dbReference>
<dbReference type="KEGG" id="cavi:CAV_0469"/>
<protein>
    <submittedName>
        <fullName evidence="3">Fibronectin type III domain-containing protein</fullName>
    </submittedName>
</protein>
<dbReference type="InterPro" id="IPR036116">
    <property type="entry name" value="FN3_sf"/>
</dbReference>
<sequence length="403" mass="45691">MKNFLFLTYALVLTVLFNACAAINTQKQTVVNENLPVINELKHISSINSVAFEWKSLYNEDIEGFYLYRGGEQDTNLELIATIKNKYKTHFVDTNLEPNTKYYYAMKSFNKEGHISKEGVVVEAKTSARIVSLPFVQALSGLPNKIKLIWRPHPDLRVHSYVIERADNMAEFKYLAEVKNRLSAEYIDENLKPNQNFQYRIFAKTFDGVYSESSEIVNSTTKDLPPQVHISSVSDSLPNVIRITWDNPEFKDLAYYKIYARSSILPFTNIAKTNNLYYEDVINEVGKSKEYKVTIVDKDGLESPMPSDAVRGSTLSAPAAPSIVASSFTGSAFVLSWVDNDDRARSYVIKRYGGVGDVEFKDIRDKSFTDTTITVGQNYRYEVIAIDEFNIASQPSKPVSISR</sequence>
<organism evidence="3 4">
    <name type="scientific">Campylobacter avium LMG 24591</name>
    <dbReference type="NCBI Taxonomy" id="522484"/>
    <lineage>
        <taxon>Bacteria</taxon>
        <taxon>Pseudomonadati</taxon>
        <taxon>Campylobacterota</taxon>
        <taxon>Epsilonproteobacteria</taxon>
        <taxon>Campylobacterales</taxon>
        <taxon>Campylobacteraceae</taxon>
        <taxon>Campylobacter</taxon>
    </lineage>
</organism>
<accession>A0A222MW53</accession>